<dbReference type="KEGG" id="msch:N508_001701"/>
<dbReference type="RefSeq" id="WP_023275984.1">
    <property type="nucleotide sequence ID" value="NZ_CP097562.1"/>
</dbReference>
<dbReference type="Proteomes" id="UP000017429">
    <property type="component" value="Chromosome"/>
</dbReference>
<protein>
    <submittedName>
        <fullName evidence="1">Uncharacterized protein</fullName>
    </submittedName>
</protein>
<dbReference type="AlphaFoldDB" id="V2QFZ3"/>
<reference evidence="1" key="3">
    <citation type="submission" date="2022-06" db="EMBL/GenBank/DDBJ databases">
        <title>Resources to Facilitate Use of the Altered Schaedler Flora (ASF) Mouse Model to Study Microbiome Function.</title>
        <authorList>
            <person name="Proctor A."/>
            <person name="Parvinroo S."/>
            <person name="Richie T."/>
            <person name="Jia X."/>
            <person name="Lee S.T.M."/>
            <person name="Karp P.D."/>
            <person name="Paley S."/>
            <person name="Kostic A.D."/>
            <person name="Pierre J.F."/>
            <person name="Wannemuehler M.J."/>
            <person name="Phillips G.J."/>
        </authorList>
    </citation>
    <scope>NUCLEOTIDE SEQUENCE</scope>
    <source>
        <strain evidence="1">ASF457</strain>
    </source>
</reference>
<organism evidence="1 2">
    <name type="scientific">Mucispirillum schaedleri ASF457</name>
    <dbReference type="NCBI Taxonomy" id="1379858"/>
    <lineage>
        <taxon>Bacteria</taxon>
        <taxon>Pseudomonadati</taxon>
        <taxon>Deferribacterota</taxon>
        <taxon>Deferribacteres</taxon>
        <taxon>Deferribacterales</taxon>
        <taxon>Mucispirillaceae</taxon>
        <taxon>Mucispirillum</taxon>
    </lineage>
</organism>
<evidence type="ECO:0000313" key="2">
    <source>
        <dbReference type="Proteomes" id="UP000017429"/>
    </source>
</evidence>
<dbReference type="PROSITE" id="PS51257">
    <property type="entry name" value="PROKAR_LIPOPROTEIN"/>
    <property type="match status" value="1"/>
</dbReference>
<keyword evidence="2" id="KW-1185">Reference proteome</keyword>
<reference evidence="1" key="1">
    <citation type="journal article" date="2014" name="Genome Announc.">
        <title>Draft genome sequences of the altered schaedler flora, a defined bacterial community from gnotobiotic mice.</title>
        <authorList>
            <person name="Wannemuehler M.J."/>
            <person name="Overstreet A.M."/>
            <person name="Ward D.V."/>
            <person name="Phillips G.J."/>
        </authorList>
    </citation>
    <scope>NUCLEOTIDE SEQUENCE</scope>
    <source>
        <strain evidence="1">ASF457</strain>
    </source>
</reference>
<reference evidence="1" key="2">
    <citation type="submission" date="2022-05" db="EMBL/GenBank/DDBJ databases">
        <authorList>
            <person name="Proctor A.L."/>
            <person name="Phillips G.J."/>
            <person name="Wannemuehler M.J."/>
        </authorList>
    </citation>
    <scope>NUCLEOTIDE SEQUENCE</scope>
    <source>
        <strain evidence="1">ASF457</strain>
    </source>
</reference>
<sequence>MKKSLFIILSCMLAAFIITGCSEDSDNNSGNSSTGTEGGNTTLDYSKELTGTYEITFFGTQVTNAKGNNETIVGMADLMYISNDCAKAKELYPDIIDINMKNQCPTEDNDGNPQKGIAELLDGIAVVSIENNKLKMSSRVQLAGQIMDTFAPADKYQFTEYYETTGLSGKGVKGWNYDADNNKPSAQPLDFPNSPYSLSVLDDGSVRIDLTLVGKSVNAMRMGIITVDAKTTVIMQKKNDSTTPLENAIQKPFSVN</sequence>
<dbReference type="EMBL" id="CP097562">
    <property type="protein sequence ID" value="USF24612.1"/>
    <property type="molecule type" value="Genomic_DNA"/>
</dbReference>
<gene>
    <name evidence="1" type="ORF">N508_001701</name>
</gene>
<proteinExistence type="predicted"/>
<evidence type="ECO:0000313" key="1">
    <source>
        <dbReference type="EMBL" id="USF24612.1"/>
    </source>
</evidence>
<accession>V2QFZ3</accession>
<name>V2QFZ3_9BACT</name>